<dbReference type="GO" id="GO:0008270">
    <property type="term" value="F:zinc ion binding"/>
    <property type="evidence" value="ECO:0007669"/>
    <property type="project" value="UniProtKB-KW"/>
</dbReference>
<dbReference type="PANTHER" id="PTHR10315">
    <property type="entry name" value="E3 UBIQUITIN PROTEIN LIGASE SIAH"/>
    <property type="match status" value="1"/>
</dbReference>
<dbReference type="Gramene" id="TraesCS1D03G0243000.1">
    <property type="protein sequence ID" value="TraesCS1D03G0243000.1.CDS"/>
    <property type="gene ID" value="TraesCS1D03G0243000"/>
</dbReference>
<name>A0A3B5ZQB8_WHEAT</name>
<dbReference type="Gramene" id="TraesRN1D0100250200.1">
    <property type="protein sequence ID" value="TraesRN1D0100250200.1"/>
    <property type="gene ID" value="TraesRN1D0100250200"/>
</dbReference>
<evidence type="ECO:0000256" key="3">
    <source>
        <dbReference type="ARBA" id="ARBA00022833"/>
    </source>
</evidence>
<keyword evidence="3" id="KW-0862">Zinc</keyword>
<feature type="domain" description="SIAH-type" evidence="6">
    <location>
        <begin position="189"/>
        <end position="248"/>
    </location>
</feature>
<dbReference type="InterPro" id="IPR013083">
    <property type="entry name" value="Znf_RING/FYVE/PHD"/>
</dbReference>
<dbReference type="InterPro" id="IPR013010">
    <property type="entry name" value="Znf_SIAH"/>
</dbReference>
<sequence length="382" mass="40487">MAWSIAANTGGSSQQTDGEGAPRPSEDAAAAWGSGRARPTSDAWGTGTRSPVDDAVVETWGTRPSTDARFTDSWASLVTTEPRVTGGTWGPWSSAAQGAGSWRSWPSEAARENWSGWAPERRPSTVPWPSEHAVITNVTVEDARALHCGVCGLPLKPPIFECDLGQAVCSACRGPGYRRCRAMENLVATVRVPCPNAAHGCDATPAYYDMHAHGLACAHAPGTRCPADACEFVGSMAALLDHFTAVHGWTLTTEDGVGKSFDVDLQDGFNVVTTAVRDGGNQLLLLLNVVSHPFGRTIAAVCISPYPAAVESWSSAAASKTVQLELRYSAASHYQESEFNVPFADIADGFPDVSELAQFVVPKSVHSDDHATTLVSAYITIK</sequence>
<dbReference type="InterPro" id="IPR052088">
    <property type="entry name" value="E3_ubiquitin-ligase_SINA"/>
</dbReference>
<evidence type="ECO:0000256" key="4">
    <source>
        <dbReference type="PROSITE-ProRule" id="PRU00455"/>
    </source>
</evidence>
<proteinExistence type="predicted"/>
<dbReference type="STRING" id="4565.A0A3B5ZQB8"/>
<gene>
    <name evidence="7" type="primary">LOC123180539</name>
</gene>
<reference evidence="7" key="1">
    <citation type="submission" date="2018-08" db="EMBL/GenBank/DDBJ databases">
        <authorList>
            <person name="Rossello M."/>
        </authorList>
    </citation>
    <scope>NUCLEOTIDE SEQUENCE [LARGE SCALE GENOMIC DNA]</scope>
    <source>
        <strain evidence="7">cv. Chinese Spring</strain>
    </source>
</reference>
<dbReference type="Gramene" id="TraesROB_scaffold_054758_01G000200.1">
    <property type="protein sequence ID" value="TraesROB_scaffold_054758_01G000200.1"/>
    <property type="gene ID" value="TraesROB_scaffold_054758_01G000200"/>
</dbReference>
<dbReference type="OMA" id="RINVQIT"/>
<dbReference type="Gramene" id="TraesCS1D02G102900.1">
    <property type="protein sequence ID" value="TraesCS1D02G102900.1"/>
    <property type="gene ID" value="TraesCS1D02G102900"/>
</dbReference>
<evidence type="ECO:0000256" key="1">
    <source>
        <dbReference type="ARBA" id="ARBA00022723"/>
    </source>
</evidence>
<evidence type="ECO:0000256" key="2">
    <source>
        <dbReference type="ARBA" id="ARBA00022771"/>
    </source>
</evidence>
<dbReference type="PANTHER" id="PTHR10315:SF162">
    <property type="entry name" value="RING-TYPE E3 UBIQUITIN TRANSFERASE"/>
    <property type="match status" value="1"/>
</dbReference>
<accession>A0A3B5ZQB8</accession>
<keyword evidence="8" id="KW-1185">Reference proteome</keyword>
<dbReference type="PROSITE" id="PS51081">
    <property type="entry name" value="ZF_SIAH"/>
    <property type="match status" value="1"/>
</dbReference>
<dbReference type="Gramene" id="TraesLDM1D03G00443380.1">
    <property type="protein sequence ID" value="TraesLDM1D03G00443380.1"/>
    <property type="gene ID" value="TraesLDM1D03G00443380"/>
</dbReference>
<dbReference type="Gramene" id="TraesARI1D03G00447070.1">
    <property type="protein sequence ID" value="TraesARI1D03G00447070.1"/>
    <property type="gene ID" value="TraesARI1D03G00447070"/>
</dbReference>
<feature type="compositionally biased region" description="Polar residues" evidence="5">
    <location>
        <begin position="1"/>
        <end position="17"/>
    </location>
</feature>
<dbReference type="GO" id="GO:0016567">
    <property type="term" value="P:protein ubiquitination"/>
    <property type="evidence" value="ECO:0007669"/>
    <property type="project" value="UniProtKB-UniPathway"/>
</dbReference>
<keyword evidence="2 4" id="KW-0863">Zinc-finger</keyword>
<evidence type="ECO:0000313" key="7">
    <source>
        <dbReference type="EnsemblPlants" id="TraesCS1D02G102900.1"/>
    </source>
</evidence>
<dbReference type="Gramene" id="TraesNOR1D03G00448830.1">
    <property type="protein sequence ID" value="TraesNOR1D03G00448830.1"/>
    <property type="gene ID" value="TraesNOR1D03G00448830"/>
</dbReference>
<evidence type="ECO:0000256" key="5">
    <source>
        <dbReference type="SAM" id="MobiDB-lite"/>
    </source>
</evidence>
<dbReference type="Pfam" id="PF21361">
    <property type="entry name" value="Sina_ZnF"/>
    <property type="match status" value="1"/>
</dbReference>
<dbReference type="Gramene" id="TraesCAD_scaffold_078254_01G000100.1">
    <property type="protein sequence ID" value="TraesCAD_scaffold_078254_01G000100.1"/>
    <property type="gene ID" value="TraesCAD_scaffold_078254_01G000100"/>
</dbReference>
<dbReference type="SUPFAM" id="SSF49599">
    <property type="entry name" value="TRAF domain-like"/>
    <property type="match status" value="1"/>
</dbReference>
<dbReference type="Proteomes" id="UP000019116">
    <property type="component" value="Chromosome 1D"/>
</dbReference>
<organism evidence="7">
    <name type="scientific">Triticum aestivum</name>
    <name type="common">Wheat</name>
    <dbReference type="NCBI Taxonomy" id="4565"/>
    <lineage>
        <taxon>Eukaryota</taxon>
        <taxon>Viridiplantae</taxon>
        <taxon>Streptophyta</taxon>
        <taxon>Embryophyta</taxon>
        <taxon>Tracheophyta</taxon>
        <taxon>Spermatophyta</taxon>
        <taxon>Magnoliopsida</taxon>
        <taxon>Liliopsida</taxon>
        <taxon>Poales</taxon>
        <taxon>Poaceae</taxon>
        <taxon>BOP clade</taxon>
        <taxon>Pooideae</taxon>
        <taxon>Triticodae</taxon>
        <taxon>Triticeae</taxon>
        <taxon>Triticinae</taxon>
        <taxon>Triticum</taxon>
    </lineage>
</organism>
<dbReference type="UniPathway" id="UPA00143"/>
<dbReference type="GeneID" id="123180539"/>
<evidence type="ECO:0000313" key="8">
    <source>
        <dbReference type="Proteomes" id="UP000019116"/>
    </source>
</evidence>
<keyword evidence="1" id="KW-0479">Metal-binding</keyword>
<dbReference type="GO" id="GO:0005737">
    <property type="term" value="C:cytoplasm"/>
    <property type="evidence" value="ECO:0000318"/>
    <property type="project" value="GO_Central"/>
</dbReference>
<dbReference type="Gramene" id="TraesJUL1D03G00444410.1">
    <property type="protein sequence ID" value="TraesJUL1D03G00444410.1"/>
    <property type="gene ID" value="TraesJUL1D03G00444410"/>
</dbReference>
<protein>
    <submittedName>
        <fullName evidence="7">E3 ubiquitin-protein ligase</fullName>
    </submittedName>
</protein>
<dbReference type="Gramene" id="TraesMAC1D03G00441280.1">
    <property type="protein sequence ID" value="TraesMAC1D03G00441280.1"/>
    <property type="gene ID" value="TraesMAC1D03G00441280"/>
</dbReference>
<dbReference type="Gramene" id="TraesLAC1D03G00445070.1">
    <property type="protein sequence ID" value="TraesLAC1D03G00445070.1"/>
    <property type="gene ID" value="TraesLAC1D03G00445070"/>
</dbReference>
<dbReference type="GO" id="GO:0061630">
    <property type="term" value="F:ubiquitin protein ligase activity"/>
    <property type="evidence" value="ECO:0000318"/>
    <property type="project" value="GO_Central"/>
</dbReference>
<dbReference type="EnsemblPlants" id="TraesCS1D02G102900.1">
    <property type="protein sequence ID" value="TraesCS1D02G102900.1"/>
    <property type="gene ID" value="TraesCS1D02G102900"/>
</dbReference>
<dbReference type="Gramene" id="TraesSYM1D03G00447970.1">
    <property type="protein sequence ID" value="TraesSYM1D03G00447970.1"/>
    <property type="gene ID" value="TraesSYM1D03G00447970"/>
</dbReference>
<dbReference type="Gene3D" id="3.30.40.10">
    <property type="entry name" value="Zinc/RING finger domain, C3HC4 (zinc finger)"/>
    <property type="match status" value="1"/>
</dbReference>
<evidence type="ECO:0000259" key="6">
    <source>
        <dbReference type="PROSITE" id="PS51081"/>
    </source>
</evidence>
<reference evidence="7" key="2">
    <citation type="submission" date="2018-10" db="UniProtKB">
        <authorList>
            <consortium name="EnsemblPlants"/>
        </authorList>
    </citation>
    <scope>IDENTIFICATION</scope>
</reference>
<dbReference type="OrthoDB" id="689045at2759"/>
<feature type="region of interest" description="Disordered" evidence="5">
    <location>
        <begin position="1"/>
        <end position="53"/>
    </location>
</feature>
<dbReference type="AlphaFoldDB" id="A0A3B5ZQB8"/>
<dbReference type="RefSeq" id="XP_044448545.1">
    <property type="nucleotide sequence ID" value="XM_044592610.1"/>
</dbReference>